<accession>A0A8H3XJT7</accession>
<dbReference type="AlphaFoldDB" id="A0A8H3XJT7"/>
<gene>
    <name evidence="2" type="ORF">F8M41_025109</name>
</gene>
<name>A0A8H3XJT7_GIGMA</name>
<dbReference type="OrthoDB" id="2425613at2759"/>
<dbReference type="InterPro" id="IPR001138">
    <property type="entry name" value="Zn2Cys6_DnaBD"/>
</dbReference>
<dbReference type="SUPFAM" id="SSF57701">
    <property type="entry name" value="Zn2/Cys6 DNA-binding domain"/>
    <property type="match status" value="1"/>
</dbReference>
<dbReference type="GO" id="GO:0000981">
    <property type="term" value="F:DNA-binding transcription factor activity, RNA polymerase II-specific"/>
    <property type="evidence" value="ECO:0007669"/>
    <property type="project" value="InterPro"/>
</dbReference>
<evidence type="ECO:0000259" key="1">
    <source>
        <dbReference type="PROSITE" id="PS50048"/>
    </source>
</evidence>
<dbReference type="SMART" id="SM00066">
    <property type="entry name" value="GAL4"/>
    <property type="match status" value="1"/>
</dbReference>
<dbReference type="Proteomes" id="UP000439903">
    <property type="component" value="Unassembled WGS sequence"/>
</dbReference>
<dbReference type="Gene3D" id="4.10.240.10">
    <property type="entry name" value="Zn(2)-C6 fungal-type DNA-binding domain"/>
    <property type="match status" value="1"/>
</dbReference>
<dbReference type="InterPro" id="IPR036864">
    <property type="entry name" value="Zn2-C6_fun-type_DNA-bd_sf"/>
</dbReference>
<dbReference type="PROSITE" id="PS50048">
    <property type="entry name" value="ZN2_CY6_FUNGAL_2"/>
    <property type="match status" value="1"/>
</dbReference>
<comment type="caution">
    <text evidence="2">The sequence shown here is derived from an EMBL/GenBank/DDBJ whole genome shotgun (WGS) entry which is preliminary data.</text>
</comment>
<proteinExistence type="predicted"/>
<dbReference type="CDD" id="cd00067">
    <property type="entry name" value="GAL4"/>
    <property type="match status" value="1"/>
</dbReference>
<feature type="domain" description="Zn(2)-C6 fungal-type" evidence="1">
    <location>
        <begin position="13"/>
        <end position="45"/>
    </location>
</feature>
<dbReference type="EMBL" id="WTPW01000884">
    <property type="protein sequence ID" value="KAF0471940.1"/>
    <property type="molecule type" value="Genomic_DNA"/>
</dbReference>
<sequence length="161" mass="18619">MPQQKTRTNSTLACVNCQWRHVRCEKLPQEDNCTNCRKYNRLCIYIPGNKRGPKPHRQNSRYANLQLFSNTNPSEAAHTQYRKQLIFSIGDSTFPMSGSTYTQYQLTPNIDNISYLIPGVIYTHYQEQLTSNIRNSSHSVSETIDVQNKLTNQSASFFVNY</sequence>
<organism evidence="2 3">
    <name type="scientific">Gigaspora margarita</name>
    <dbReference type="NCBI Taxonomy" id="4874"/>
    <lineage>
        <taxon>Eukaryota</taxon>
        <taxon>Fungi</taxon>
        <taxon>Fungi incertae sedis</taxon>
        <taxon>Mucoromycota</taxon>
        <taxon>Glomeromycotina</taxon>
        <taxon>Glomeromycetes</taxon>
        <taxon>Diversisporales</taxon>
        <taxon>Gigasporaceae</taxon>
        <taxon>Gigaspora</taxon>
    </lineage>
</organism>
<protein>
    <recommendedName>
        <fullName evidence="1">Zn(2)-C6 fungal-type domain-containing protein</fullName>
    </recommendedName>
</protein>
<dbReference type="GO" id="GO:0008270">
    <property type="term" value="F:zinc ion binding"/>
    <property type="evidence" value="ECO:0007669"/>
    <property type="project" value="InterPro"/>
</dbReference>
<dbReference type="Pfam" id="PF00172">
    <property type="entry name" value="Zn_clus"/>
    <property type="match status" value="1"/>
</dbReference>
<evidence type="ECO:0000313" key="3">
    <source>
        <dbReference type="Proteomes" id="UP000439903"/>
    </source>
</evidence>
<keyword evidence="3" id="KW-1185">Reference proteome</keyword>
<evidence type="ECO:0000313" key="2">
    <source>
        <dbReference type="EMBL" id="KAF0471940.1"/>
    </source>
</evidence>
<reference evidence="2 3" key="1">
    <citation type="journal article" date="2019" name="Environ. Microbiol.">
        <title>At the nexus of three kingdoms: the genome of the mycorrhizal fungus Gigaspora margarita provides insights into plant, endobacterial and fungal interactions.</title>
        <authorList>
            <person name="Venice F."/>
            <person name="Ghignone S."/>
            <person name="Salvioli di Fossalunga A."/>
            <person name="Amselem J."/>
            <person name="Novero M."/>
            <person name="Xianan X."/>
            <person name="Sedzielewska Toro K."/>
            <person name="Morin E."/>
            <person name="Lipzen A."/>
            <person name="Grigoriev I.V."/>
            <person name="Henrissat B."/>
            <person name="Martin F.M."/>
            <person name="Bonfante P."/>
        </authorList>
    </citation>
    <scope>NUCLEOTIDE SEQUENCE [LARGE SCALE GENOMIC DNA]</scope>
    <source>
        <strain evidence="2 3">BEG34</strain>
    </source>
</reference>